<gene>
    <name evidence="1" type="ORF">mMyoMyo1_016711</name>
</gene>
<name>A0A7J7W0T8_MYOMY</name>
<accession>A0A7J7W0T8</accession>
<evidence type="ECO:0000313" key="1">
    <source>
        <dbReference type="EMBL" id="KAF6330886.1"/>
    </source>
</evidence>
<protein>
    <submittedName>
        <fullName evidence="1">Ring finger protein 24</fullName>
    </submittedName>
</protein>
<sequence length="98" mass="10391">MSWGFVRVSMPSTESALLSGWRFGKCVHCATCQFCSWPSCTVSRTVDPHRGPCQGQRTLYSSPQDQTVAGPTLTEAGGTHMLCVGCSTQAPAATSFAS</sequence>
<dbReference type="AlphaFoldDB" id="A0A7J7W0T8"/>
<reference evidence="1 2" key="1">
    <citation type="journal article" date="2020" name="Nature">
        <title>Six reference-quality genomes reveal evolution of bat adaptations.</title>
        <authorList>
            <person name="Jebb D."/>
            <person name="Huang Z."/>
            <person name="Pippel M."/>
            <person name="Hughes G.M."/>
            <person name="Lavrichenko K."/>
            <person name="Devanna P."/>
            <person name="Winkler S."/>
            <person name="Jermiin L.S."/>
            <person name="Skirmuntt E.C."/>
            <person name="Katzourakis A."/>
            <person name="Burkitt-Gray L."/>
            <person name="Ray D.A."/>
            <person name="Sullivan K.A.M."/>
            <person name="Roscito J.G."/>
            <person name="Kirilenko B.M."/>
            <person name="Davalos L.M."/>
            <person name="Corthals A.P."/>
            <person name="Power M.L."/>
            <person name="Jones G."/>
            <person name="Ransome R.D."/>
            <person name="Dechmann D.K.N."/>
            <person name="Locatelli A.G."/>
            <person name="Puechmaille S.J."/>
            <person name="Fedrigo O."/>
            <person name="Jarvis E.D."/>
            <person name="Hiller M."/>
            <person name="Vernes S.C."/>
            <person name="Myers E.W."/>
            <person name="Teeling E.C."/>
        </authorList>
    </citation>
    <scope>NUCLEOTIDE SEQUENCE [LARGE SCALE GENOMIC DNA]</scope>
    <source>
        <strain evidence="1">MMyoMyo1</strain>
        <tissue evidence="1">Flight muscle</tissue>
    </source>
</reference>
<proteinExistence type="predicted"/>
<evidence type="ECO:0000313" key="2">
    <source>
        <dbReference type="Proteomes" id="UP000527355"/>
    </source>
</evidence>
<comment type="caution">
    <text evidence="1">The sequence shown here is derived from an EMBL/GenBank/DDBJ whole genome shotgun (WGS) entry which is preliminary data.</text>
</comment>
<dbReference type="Proteomes" id="UP000527355">
    <property type="component" value="Unassembled WGS sequence"/>
</dbReference>
<dbReference type="EMBL" id="JABWUV010000009">
    <property type="protein sequence ID" value="KAF6330886.1"/>
    <property type="molecule type" value="Genomic_DNA"/>
</dbReference>
<organism evidence="1 2">
    <name type="scientific">Myotis myotis</name>
    <name type="common">Greater mouse-eared bat</name>
    <name type="synonym">Vespertilio myotis</name>
    <dbReference type="NCBI Taxonomy" id="51298"/>
    <lineage>
        <taxon>Eukaryota</taxon>
        <taxon>Metazoa</taxon>
        <taxon>Chordata</taxon>
        <taxon>Craniata</taxon>
        <taxon>Vertebrata</taxon>
        <taxon>Euteleostomi</taxon>
        <taxon>Mammalia</taxon>
        <taxon>Eutheria</taxon>
        <taxon>Laurasiatheria</taxon>
        <taxon>Chiroptera</taxon>
        <taxon>Yangochiroptera</taxon>
        <taxon>Vespertilionidae</taxon>
        <taxon>Myotis</taxon>
    </lineage>
</organism>
<keyword evidence="2" id="KW-1185">Reference proteome</keyword>